<comment type="caution">
    <text evidence="1">The sequence shown here is derived from an EMBL/GenBank/DDBJ whole genome shotgun (WGS) entry which is preliminary data.</text>
</comment>
<name>A0ABP9LZ60_9FLAO</name>
<dbReference type="EMBL" id="BAABHX010000001">
    <property type="protein sequence ID" value="GAA5086717.1"/>
    <property type="molecule type" value="Genomic_DNA"/>
</dbReference>
<dbReference type="Proteomes" id="UP001500353">
    <property type="component" value="Unassembled WGS sequence"/>
</dbReference>
<dbReference type="RefSeq" id="WP_345200569.1">
    <property type="nucleotide sequence ID" value="NZ_BAABHX010000001.1"/>
</dbReference>
<evidence type="ECO:0000313" key="1">
    <source>
        <dbReference type="EMBL" id="GAA5086717.1"/>
    </source>
</evidence>
<protein>
    <submittedName>
        <fullName evidence="1">Uncharacterized protein</fullName>
    </submittedName>
</protein>
<reference evidence="2" key="1">
    <citation type="journal article" date="2019" name="Int. J. Syst. Evol. Microbiol.">
        <title>The Global Catalogue of Microorganisms (GCM) 10K type strain sequencing project: providing services to taxonomists for standard genome sequencing and annotation.</title>
        <authorList>
            <consortium name="The Broad Institute Genomics Platform"/>
            <consortium name="The Broad Institute Genome Sequencing Center for Infectious Disease"/>
            <person name="Wu L."/>
            <person name="Ma J."/>
        </authorList>
    </citation>
    <scope>NUCLEOTIDE SEQUENCE [LARGE SCALE GENOMIC DNA]</scope>
    <source>
        <strain evidence="2">JCM 18019</strain>
    </source>
</reference>
<proteinExistence type="predicted"/>
<accession>A0ABP9LZ60</accession>
<sequence length="87" mass="9879">MKKTIISSLFIITFSSSYAQPPRQRSTLGGLEQNYQNFSSRKETVIEKEIIKLGKFKDLNFQKIVLKDLSDNSTLNVFAIMALSGNF</sequence>
<organism evidence="1 2">
    <name type="scientific">Chryseobacterium ginsengisoli</name>
    <dbReference type="NCBI Taxonomy" id="363853"/>
    <lineage>
        <taxon>Bacteria</taxon>
        <taxon>Pseudomonadati</taxon>
        <taxon>Bacteroidota</taxon>
        <taxon>Flavobacteriia</taxon>
        <taxon>Flavobacteriales</taxon>
        <taxon>Weeksellaceae</taxon>
        <taxon>Chryseobacterium group</taxon>
        <taxon>Chryseobacterium</taxon>
    </lineage>
</organism>
<keyword evidence="2" id="KW-1185">Reference proteome</keyword>
<evidence type="ECO:0000313" key="2">
    <source>
        <dbReference type="Proteomes" id="UP001500353"/>
    </source>
</evidence>
<gene>
    <name evidence="1" type="ORF">GCM10023210_08880</name>
</gene>